<sequence>LCGTRFQRIRIRHRRTCGRPFQLQLGPPSERVRNLLTLVTEIHCRIILLHRIYVEAEICPRPTASKPGRDPGSLLGCSIDEEFGWLSWFLLEPVHKTNANIINTFAGSAGDGGPLP</sequence>
<feature type="non-terminal residue" evidence="1">
    <location>
        <position position="1"/>
    </location>
</feature>
<name>Q925S0_MOUSE</name>
<protein>
    <submittedName>
        <fullName evidence="1">MRP9</fullName>
    </submittedName>
</protein>
<evidence type="ECO:0000313" key="1">
    <source>
        <dbReference type="EMBL" id="AAK43734.1"/>
    </source>
</evidence>
<organism evidence="1">
    <name type="scientific">Mus musculus</name>
    <name type="common">Mouse</name>
    <dbReference type="NCBI Taxonomy" id="10090"/>
    <lineage>
        <taxon>Eukaryota</taxon>
        <taxon>Metazoa</taxon>
        <taxon>Chordata</taxon>
        <taxon>Craniata</taxon>
        <taxon>Vertebrata</taxon>
        <taxon>Euteleostomi</taxon>
        <taxon>Mammalia</taxon>
        <taxon>Eutheria</taxon>
        <taxon>Euarchontoglires</taxon>
        <taxon>Glires</taxon>
        <taxon>Rodentia</taxon>
        <taxon>Myomorpha</taxon>
        <taxon>Muroidea</taxon>
        <taxon>Muridae</taxon>
        <taxon>Murinae</taxon>
        <taxon>Mus</taxon>
        <taxon>Mus</taxon>
    </lineage>
</organism>
<accession>Q925S0</accession>
<reference evidence="1" key="1">
    <citation type="journal article" date="2000" name="World J. Gastroenterol.">
        <title>Mechanism of exogenous nucleic acids and their precursors improving the repair of intestinal epithelium after gamma-irradiation in mice.</title>
        <authorList>
            <person name="Cui D.X."/>
            <person name="Zeng G.Y."/>
            <person name="Wang F."/>
            <person name="Xu J.R."/>
            <person name="Ren D.Q."/>
            <person name="Guo Y.H."/>
            <person name="Tian F.R."/>
            <person name="Yan X.J."/>
            <person name="Hou Y."/>
            <person name="Su C.Z."/>
        </authorList>
    </citation>
    <scope>NUCLEOTIDE SEQUENCE</scope>
    <source>
        <strain evidence="1">BALB/c</strain>
    </source>
</reference>
<dbReference type="AlphaFoldDB" id="Q925S0"/>
<proteinExistence type="evidence at transcript level"/>
<dbReference type="EMBL" id="AF240172">
    <property type="protein sequence ID" value="AAK43734.1"/>
    <property type="molecule type" value="mRNA"/>
</dbReference>
<reference evidence="1" key="2">
    <citation type="journal article" date="2001" name="Int. J. Radiat. Biol. Relat. Stud. Phys. Chem. Med.">
        <title>Cloning of mouse genes related to repairing of intestinal epithelium of the irradiated mice by treatment with the intestinal RNA of mice of the same strain.</title>
        <authorList>
            <person name="Cui D."/>
            <person name="Zeng G."/>
            <person name="Yan X."/>
            <person name="Li X."/>
            <person name="Su C."/>
        </authorList>
    </citation>
    <scope>NUCLEOTIDE SEQUENCE</scope>
    <source>
        <strain evidence="1">BALB/c</strain>
    </source>
</reference>